<dbReference type="AlphaFoldDB" id="A0A0A5FWQ6"/>
<dbReference type="InterPro" id="IPR036779">
    <property type="entry name" value="LysM_dom_sf"/>
</dbReference>
<sequence>MKIHVVQKGDTLWKISKKYGVNFEELKAMNSQLSNPDMIMPGMKIKVPSDSKPVKKEQPQATQPYKDTSPKPMPVGKEKPKEMPKKEMPKPKKEAVKPAVEEKPMMPAQQPQQPIMPMQFQFPTMEQEMQNYYTTVNIPQMPQYQPPKQPKKEPVKPAAEEKKPMKQPQKQPQVQPQMQEPMKQPQMQPQVQPQMQQPMQQQPMMPMYVQPMPYMPCPPHPCPPMPQYLGSTEPYCWDGMMPGQQQAVSPATGYDDMESSSWESSSVDMPQMPQQGYGMPQQGYGMPHQGQGMPQQGGQMPQMPQGMQGGGQMP</sequence>
<organism evidence="3 4">
    <name type="scientific">Pontibacillus marinus BH030004 = DSM 16465</name>
    <dbReference type="NCBI Taxonomy" id="1385511"/>
    <lineage>
        <taxon>Bacteria</taxon>
        <taxon>Bacillati</taxon>
        <taxon>Bacillota</taxon>
        <taxon>Bacilli</taxon>
        <taxon>Bacillales</taxon>
        <taxon>Bacillaceae</taxon>
        <taxon>Pontibacillus</taxon>
    </lineage>
</organism>
<feature type="compositionally biased region" description="Low complexity" evidence="1">
    <location>
        <begin position="284"/>
        <end position="306"/>
    </location>
</feature>
<feature type="non-terminal residue" evidence="3">
    <location>
        <position position="314"/>
    </location>
</feature>
<feature type="region of interest" description="Disordered" evidence="1">
    <location>
        <begin position="284"/>
        <end position="314"/>
    </location>
</feature>
<feature type="compositionally biased region" description="Low complexity" evidence="1">
    <location>
        <begin position="166"/>
        <end position="192"/>
    </location>
</feature>
<dbReference type="SMART" id="SM00257">
    <property type="entry name" value="LysM"/>
    <property type="match status" value="1"/>
</dbReference>
<dbReference type="RefSeq" id="WP_052131168.1">
    <property type="nucleotide sequence ID" value="NZ_AVPF01000159.1"/>
</dbReference>
<feature type="compositionally biased region" description="Low complexity" evidence="1">
    <location>
        <begin position="259"/>
        <end position="270"/>
    </location>
</feature>
<dbReference type="CDD" id="cd00118">
    <property type="entry name" value="LysM"/>
    <property type="match status" value="1"/>
</dbReference>
<dbReference type="GO" id="GO:0008932">
    <property type="term" value="F:lytic endotransglycosylase activity"/>
    <property type="evidence" value="ECO:0007669"/>
    <property type="project" value="TreeGrafter"/>
</dbReference>
<dbReference type="PROSITE" id="PS51782">
    <property type="entry name" value="LYSM"/>
    <property type="match status" value="1"/>
</dbReference>
<name>A0A0A5FWQ6_9BACI</name>
<dbReference type="Pfam" id="PF01476">
    <property type="entry name" value="LysM"/>
    <property type="match status" value="1"/>
</dbReference>
<dbReference type="PANTHER" id="PTHR33734:SF34">
    <property type="entry name" value="SPOIVD-ASSOCIATED FACTOR A"/>
    <property type="match status" value="1"/>
</dbReference>
<comment type="caution">
    <text evidence="3">The sequence shown here is derived from an EMBL/GenBank/DDBJ whole genome shotgun (WGS) entry which is preliminary data.</text>
</comment>
<gene>
    <name evidence="3" type="ORF">N783_17115</name>
</gene>
<dbReference type="OrthoDB" id="2033517at2"/>
<feature type="domain" description="LysM" evidence="2">
    <location>
        <begin position="2"/>
        <end position="47"/>
    </location>
</feature>
<evidence type="ECO:0000313" key="3">
    <source>
        <dbReference type="EMBL" id="KGX83110.1"/>
    </source>
</evidence>
<feature type="region of interest" description="Disordered" evidence="1">
    <location>
        <begin position="139"/>
        <end position="192"/>
    </location>
</feature>
<accession>A0A0A5FWQ6</accession>
<dbReference type="SUPFAM" id="SSF54106">
    <property type="entry name" value="LysM domain"/>
    <property type="match status" value="1"/>
</dbReference>
<feature type="region of interest" description="Disordered" evidence="1">
    <location>
        <begin position="247"/>
        <end position="270"/>
    </location>
</feature>
<dbReference type="Proteomes" id="UP000030403">
    <property type="component" value="Unassembled WGS sequence"/>
</dbReference>
<evidence type="ECO:0000259" key="2">
    <source>
        <dbReference type="PROSITE" id="PS51782"/>
    </source>
</evidence>
<feature type="compositionally biased region" description="Basic and acidic residues" evidence="1">
    <location>
        <begin position="76"/>
        <end position="104"/>
    </location>
</feature>
<dbReference type="NCBIfam" id="TIGR02899">
    <property type="entry name" value="spore_safA"/>
    <property type="match status" value="1"/>
</dbReference>
<keyword evidence="4" id="KW-1185">Reference proteome</keyword>
<evidence type="ECO:0000256" key="1">
    <source>
        <dbReference type="SAM" id="MobiDB-lite"/>
    </source>
</evidence>
<feature type="compositionally biased region" description="Basic and acidic residues" evidence="1">
    <location>
        <begin position="150"/>
        <end position="164"/>
    </location>
</feature>
<dbReference type="InterPro" id="IPR014248">
    <property type="entry name" value="Spore_coat_assembly_SafA"/>
</dbReference>
<proteinExistence type="predicted"/>
<protein>
    <recommendedName>
        <fullName evidence="2">LysM domain-containing protein</fullName>
    </recommendedName>
</protein>
<evidence type="ECO:0000313" key="4">
    <source>
        <dbReference type="Proteomes" id="UP000030403"/>
    </source>
</evidence>
<reference evidence="3 4" key="1">
    <citation type="submission" date="2013-08" db="EMBL/GenBank/DDBJ databases">
        <authorList>
            <person name="Huang J."/>
            <person name="Wang G."/>
        </authorList>
    </citation>
    <scope>NUCLEOTIDE SEQUENCE [LARGE SCALE GENOMIC DNA]</scope>
    <source>
        <strain evidence="3 4">BH030004</strain>
    </source>
</reference>
<dbReference type="eggNOG" id="COG1388">
    <property type="taxonomic scope" value="Bacteria"/>
</dbReference>
<feature type="compositionally biased region" description="Basic and acidic residues" evidence="1">
    <location>
        <begin position="47"/>
        <end position="58"/>
    </location>
</feature>
<dbReference type="EMBL" id="AVPF01000159">
    <property type="protein sequence ID" value="KGX83110.1"/>
    <property type="molecule type" value="Genomic_DNA"/>
</dbReference>
<dbReference type="PANTHER" id="PTHR33734">
    <property type="entry name" value="LYSM DOMAIN-CONTAINING GPI-ANCHORED PROTEIN 2"/>
    <property type="match status" value="1"/>
</dbReference>
<dbReference type="InterPro" id="IPR018392">
    <property type="entry name" value="LysM"/>
</dbReference>
<feature type="region of interest" description="Disordered" evidence="1">
    <location>
        <begin position="37"/>
        <end position="111"/>
    </location>
</feature>
<dbReference type="Gene3D" id="3.10.350.10">
    <property type="entry name" value="LysM domain"/>
    <property type="match status" value="1"/>
</dbReference>